<comment type="caution">
    <text evidence="2">The sequence shown here is derived from an EMBL/GenBank/DDBJ whole genome shotgun (WGS) entry which is preliminary data.</text>
</comment>
<dbReference type="AlphaFoldDB" id="A0A2I0JA83"/>
<protein>
    <submittedName>
        <fullName evidence="2">Uncharacterized protein</fullName>
    </submittedName>
</protein>
<feature type="region of interest" description="Disordered" evidence="1">
    <location>
        <begin position="1"/>
        <end position="22"/>
    </location>
</feature>
<evidence type="ECO:0000256" key="1">
    <source>
        <dbReference type="SAM" id="MobiDB-lite"/>
    </source>
</evidence>
<proteinExistence type="predicted"/>
<keyword evidence="3" id="KW-1185">Reference proteome</keyword>
<dbReference type="Proteomes" id="UP000233551">
    <property type="component" value="Unassembled WGS sequence"/>
</dbReference>
<dbReference type="EMBL" id="PGOL01001878">
    <property type="protein sequence ID" value="PKI53175.1"/>
    <property type="molecule type" value="Genomic_DNA"/>
</dbReference>
<accession>A0A2I0JA83</accession>
<sequence length="92" mass="10441">MKVQLTAGEGREQKQQQLSSSLRLEQGQIDFNWERGELAAARTETVKYEPGMAGLYSSEMENETTERNDYVDWIMGLLSSVQAELGLLFFFG</sequence>
<evidence type="ECO:0000313" key="2">
    <source>
        <dbReference type="EMBL" id="PKI53175.1"/>
    </source>
</evidence>
<name>A0A2I0JA83_PUNGR</name>
<organism evidence="2 3">
    <name type="scientific">Punica granatum</name>
    <name type="common">Pomegranate</name>
    <dbReference type="NCBI Taxonomy" id="22663"/>
    <lineage>
        <taxon>Eukaryota</taxon>
        <taxon>Viridiplantae</taxon>
        <taxon>Streptophyta</taxon>
        <taxon>Embryophyta</taxon>
        <taxon>Tracheophyta</taxon>
        <taxon>Spermatophyta</taxon>
        <taxon>Magnoliopsida</taxon>
        <taxon>eudicotyledons</taxon>
        <taxon>Gunneridae</taxon>
        <taxon>Pentapetalae</taxon>
        <taxon>rosids</taxon>
        <taxon>malvids</taxon>
        <taxon>Myrtales</taxon>
        <taxon>Lythraceae</taxon>
        <taxon>Punica</taxon>
    </lineage>
</organism>
<reference evidence="2 3" key="1">
    <citation type="submission" date="2017-11" db="EMBL/GenBank/DDBJ databases">
        <title>De-novo sequencing of pomegranate (Punica granatum L.) genome.</title>
        <authorList>
            <person name="Akparov Z."/>
            <person name="Amiraslanov A."/>
            <person name="Hajiyeva S."/>
            <person name="Abbasov M."/>
            <person name="Kaur K."/>
            <person name="Hamwieh A."/>
            <person name="Solovyev V."/>
            <person name="Salamov A."/>
            <person name="Braich B."/>
            <person name="Kosarev P."/>
            <person name="Mahmoud A."/>
            <person name="Hajiyev E."/>
            <person name="Babayeva S."/>
            <person name="Izzatullayeva V."/>
            <person name="Mammadov A."/>
            <person name="Mammadov A."/>
            <person name="Sharifova S."/>
            <person name="Ojaghi J."/>
            <person name="Eynullazada K."/>
            <person name="Bayramov B."/>
            <person name="Abdulazimova A."/>
            <person name="Shahmuradov I."/>
        </authorList>
    </citation>
    <scope>NUCLEOTIDE SEQUENCE [LARGE SCALE GENOMIC DNA]</scope>
    <source>
        <strain evidence="3">cv. AG2017</strain>
        <tissue evidence="2">Leaf</tissue>
    </source>
</reference>
<gene>
    <name evidence="2" type="ORF">CRG98_026436</name>
</gene>
<evidence type="ECO:0000313" key="3">
    <source>
        <dbReference type="Proteomes" id="UP000233551"/>
    </source>
</evidence>